<dbReference type="PANTHER" id="PTHR10612:SF34">
    <property type="entry name" value="APOLIPOPROTEIN D"/>
    <property type="match status" value="1"/>
</dbReference>
<dbReference type="PIRSF" id="PIRSF036893">
    <property type="entry name" value="Lipocalin_ApoD"/>
    <property type="match status" value="1"/>
</dbReference>
<keyword evidence="2" id="KW-1015">Disulfide bond</keyword>
<dbReference type="EMBL" id="CAEY01000723">
    <property type="status" value="NOT_ANNOTATED_CDS"/>
    <property type="molecule type" value="Genomic_DNA"/>
</dbReference>
<reference evidence="5" key="2">
    <citation type="submission" date="2015-06" db="UniProtKB">
        <authorList>
            <consortium name="EnsemblMetazoa"/>
        </authorList>
    </citation>
    <scope>IDENTIFICATION</scope>
</reference>
<dbReference type="Pfam" id="PF08212">
    <property type="entry name" value="Lipocalin_2"/>
    <property type="match status" value="1"/>
</dbReference>
<dbReference type="PANTHER" id="PTHR10612">
    <property type="entry name" value="APOLIPOPROTEIN D"/>
    <property type="match status" value="1"/>
</dbReference>
<evidence type="ECO:0000313" key="5">
    <source>
        <dbReference type="EnsemblMetazoa" id="tetur04g05970.1"/>
    </source>
</evidence>
<evidence type="ECO:0000256" key="1">
    <source>
        <dbReference type="ARBA" id="ARBA00006889"/>
    </source>
</evidence>
<sequence length="192" mass="21373">MKMIATLFFVFAFASPAFGGWFGWCPTPPAAPEGTDITKIAGRWYEIARPTKASENGLTCVTSDFTLRPDGDYNITNLGLKPDGSKAGEYGEAKRTDSQSLLNVYSFAVKLPFPIGFNIAEADYDDYFVAYTCIGVPPFFTSKHAWILSRKNTMDADKLKRLTDLVINQYGVEPAEIEVTPQKDCKYWPVPQ</sequence>
<comment type="similarity">
    <text evidence="1 3">Belongs to the calycin superfamily. Lipocalin family.</text>
</comment>
<evidence type="ECO:0000256" key="3">
    <source>
        <dbReference type="PIRNR" id="PIRNR036893"/>
    </source>
</evidence>
<evidence type="ECO:0000259" key="4">
    <source>
        <dbReference type="Pfam" id="PF08212"/>
    </source>
</evidence>
<dbReference type="HOGENOM" id="CLU_127873_0_0_1"/>
<keyword evidence="3" id="KW-0732">Signal</keyword>
<feature type="domain" description="Lipocalin/cytosolic fatty-acid binding" evidence="4">
    <location>
        <begin position="36"/>
        <end position="182"/>
    </location>
</feature>
<accession>T1K2Q9</accession>
<dbReference type="SUPFAM" id="SSF50814">
    <property type="entry name" value="Lipocalins"/>
    <property type="match status" value="1"/>
</dbReference>
<dbReference type="InterPro" id="IPR000566">
    <property type="entry name" value="Lipocln_cytosolic_FA-bd_dom"/>
</dbReference>
<gene>
    <name evidence="5" type="primary">107359538</name>
</gene>
<dbReference type="KEGG" id="tut:107359538"/>
<dbReference type="GO" id="GO:0000302">
    <property type="term" value="P:response to reactive oxygen species"/>
    <property type="evidence" value="ECO:0007669"/>
    <property type="project" value="TreeGrafter"/>
</dbReference>
<dbReference type="InterPro" id="IPR003057">
    <property type="entry name" value="Invtbrt_color"/>
</dbReference>
<dbReference type="Gene3D" id="2.40.128.20">
    <property type="match status" value="1"/>
</dbReference>
<dbReference type="PRINTS" id="PR01273">
    <property type="entry name" value="INVTBRTCOLOR"/>
</dbReference>
<dbReference type="GO" id="GO:0005737">
    <property type="term" value="C:cytoplasm"/>
    <property type="evidence" value="ECO:0007669"/>
    <property type="project" value="TreeGrafter"/>
</dbReference>
<dbReference type="STRING" id="32264.T1K2Q9"/>
<dbReference type="AlphaFoldDB" id="T1K2Q9"/>
<dbReference type="OrthoDB" id="565904at2759"/>
<evidence type="ECO:0000256" key="2">
    <source>
        <dbReference type="ARBA" id="ARBA00023157"/>
    </source>
</evidence>
<dbReference type="eggNOG" id="KOG4824">
    <property type="taxonomic scope" value="Eukaryota"/>
</dbReference>
<evidence type="ECO:0000313" key="6">
    <source>
        <dbReference type="Proteomes" id="UP000015104"/>
    </source>
</evidence>
<dbReference type="Proteomes" id="UP000015104">
    <property type="component" value="Unassembled WGS sequence"/>
</dbReference>
<dbReference type="InterPro" id="IPR022272">
    <property type="entry name" value="Lipocalin_CS"/>
</dbReference>
<proteinExistence type="inferred from homology"/>
<dbReference type="EMBL" id="CAEY01001368">
    <property type="status" value="NOT_ANNOTATED_CDS"/>
    <property type="molecule type" value="Genomic_DNA"/>
</dbReference>
<dbReference type="InterPro" id="IPR012674">
    <property type="entry name" value="Calycin"/>
</dbReference>
<dbReference type="GO" id="GO:0006629">
    <property type="term" value="P:lipid metabolic process"/>
    <property type="evidence" value="ECO:0007669"/>
    <property type="project" value="TreeGrafter"/>
</dbReference>
<feature type="chain" id="PRO_5013433115" description="Lipocalin/cytosolic fatty-acid binding domain-containing protein" evidence="3">
    <location>
        <begin position="20"/>
        <end position="192"/>
    </location>
</feature>
<dbReference type="GO" id="GO:0031409">
    <property type="term" value="F:pigment binding"/>
    <property type="evidence" value="ECO:0007669"/>
    <property type="project" value="InterPro"/>
</dbReference>
<keyword evidence="6" id="KW-1185">Reference proteome</keyword>
<dbReference type="EnsemblMetazoa" id="tetur04g05970.1">
    <property type="protein sequence ID" value="tetur04g05970.1"/>
    <property type="gene ID" value="tetur04g05970"/>
</dbReference>
<dbReference type="InterPro" id="IPR022271">
    <property type="entry name" value="Lipocalin_ApoD"/>
</dbReference>
<dbReference type="KEGG" id="tut:107372281"/>
<name>T1K2Q9_TETUR</name>
<dbReference type="PROSITE" id="PS00213">
    <property type="entry name" value="LIPOCALIN"/>
    <property type="match status" value="1"/>
</dbReference>
<protein>
    <recommendedName>
        <fullName evidence="4">Lipocalin/cytosolic fatty-acid binding domain-containing protein</fullName>
    </recommendedName>
</protein>
<organism evidence="5 6">
    <name type="scientific">Tetranychus urticae</name>
    <name type="common">Two-spotted spider mite</name>
    <dbReference type="NCBI Taxonomy" id="32264"/>
    <lineage>
        <taxon>Eukaryota</taxon>
        <taxon>Metazoa</taxon>
        <taxon>Ecdysozoa</taxon>
        <taxon>Arthropoda</taxon>
        <taxon>Chelicerata</taxon>
        <taxon>Arachnida</taxon>
        <taxon>Acari</taxon>
        <taxon>Acariformes</taxon>
        <taxon>Trombidiformes</taxon>
        <taxon>Prostigmata</taxon>
        <taxon>Eleutherengona</taxon>
        <taxon>Raphignathae</taxon>
        <taxon>Tetranychoidea</taxon>
        <taxon>Tetranychidae</taxon>
        <taxon>Tetranychus</taxon>
    </lineage>
</organism>
<feature type="signal peptide" evidence="3">
    <location>
        <begin position="1"/>
        <end position="19"/>
    </location>
</feature>
<reference evidence="6" key="1">
    <citation type="submission" date="2011-08" db="EMBL/GenBank/DDBJ databases">
        <authorList>
            <person name="Rombauts S."/>
        </authorList>
    </citation>
    <scope>NUCLEOTIDE SEQUENCE</scope>
    <source>
        <strain evidence="6">London</strain>
    </source>
</reference>
<dbReference type="EnsemblMetazoa" id="tetur282g00020.1">
    <property type="protein sequence ID" value="tetur282g00020.1"/>
    <property type="gene ID" value="tetur282g00020"/>
</dbReference>